<feature type="domain" description="PorZ N-terminal beta-propeller" evidence="1">
    <location>
        <begin position="68"/>
        <end position="233"/>
    </location>
</feature>
<keyword evidence="3" id="KW-1185">Reference proteome</keyword>
<evidence type="ECO:0000313" key="3">
    <source>
        <dbReference type="Proteomes" id="UP000524404"/>
    </source>
</evidence>
<dbReference type="InterPro" id="IPR011041">
    <property type="entry name" value="Quinoprot_gluc/sorb_DH_b-prop"/>
</dbReference>
<dbReference type="InterPro" id="IPR048954">
    <property type="entry name" value="PorZ_N"/>
</dbReference>
<proteinExistence type="predicted"/>
<sequence>MLVRLSKRRKSVFKPKNTYWVTLNLLVISCLLNVSISSQILAQVPIGTWQTYFNYTSAKDIAIVQDKIYCVTENGFFYFDKTANESVKLSKIDGLSEIGIAKIAYAVNQNTLILTYQTGNIDLMELDEKAEPSKITNISLLKESSSILGSKVVNHISVSNNLAYLAYDFGLVVLDLEKKEIKETYQNLGENGTSIKIYKTEFVNDSIFLATSVGIRKAKFASNVNLQFFGNWRTLNTEQSTLVKWQNGLIIAAESGRVSSYQNGKLSGVLLLSDKITSINHITANKYFLIANGQLNILDMDLLTFTKVSDAKIQSPQFLRADSQGKYWLADNKNGLLSNLEGSYKTYSPNSLDTLFSKRKDSVVVDLEGNTWVRSNGFGGIMVKNTNNQQKLITTGVGFGNLPSTVVKTLALDKDGQMWVGTDRGVVVFDNPANVFSGRNFDAYTPVFERRRLLGNETVTALGIDGGNRKWMGTLNGIFLFNADGTELVANFTESNSPLPSNAINYITLEPSTGNVFIRTTKGLVSYRGTATESTNSQAEQNVKVFPNPVRPDFEGQIGIEGLVENAFVKITDISGNLVYETRANGGTAVWNGKTLEGKRAETGIYLIFSANAKGEETLVSRLAVVK</sequence>
<reference evidence="2 3" key="1">
    <citation type="submission" date="2020-08" db="EMBL/GenBank/DDBJ databases">
        <title>Functional genomics of gut bacteria from endangered species of beetles.</title>
        <authorList>
            <person name="Carlos-Shanley C."/>
        </authorList>
    </citation>
    <scope>NUCLEOTIDE SEQUENCE [LARGE SCALE GENOMIC DNA]</scope>
    <source>
        <strain evidence="2 3">S00070</strain>
    </source>
</reference>
<accession>A0A841EJ75</accession>
<dbReference type="PROSITE" id="PS51257">
    <property type="entry name" value="PROKAR_LIPOPROTEIN"/>
    <property type="match status" value="1"/>
</dbReference>
<dbReference type="InterPro" id="IPR015943">
    <property type="entry name" value="WD40/YVTN_repeat-like_dom_sf"/>
</dbReference>
<dbReference type="Pfam" id="PF21544">
    <property type="entry name" value="PorZ_N_b_propeller"/>
    <property type="match status" value="1"/>
</dbReference>
<organism evidence="2 3">
    <name type="scientific">Arcicella rosea</name>
    <dbReference type="NCBI Taxonomy" id="502909"/>
    <lineage>
        <taxon>Bacteria</taxon>
        <taxon>Pseudomonadati</taxon>
        <taxon>Bacteroidota</taxon>
        <taxon>Cytophagia</taxon>
        <taxon>Cytophagales</taxon>
        <taxon>Flectobacillaceae</taxon>
        <taxon>Arcicella</taxon>
    </lineage>
</organism>
<dbReference type="EMBL" id="JACHKT010000009">
    <property type="protein sequence ID" value="MBB6003006.1"/>
    <property type="molecule type" value="Genomic_DNA"/>
</dbReference>
<dbReference type="Gene3D" id="2.130.10.10">
    <property type="entry name" value="YVTN repeat-like/Quinoprotein amine dehydrogenase"/>
    <property type="match status" value="2"/>
</dbReference>
<dbReference type="SUPFAM" id="SSF50998">
    <property type="entry name" value="Quinoprotein alcohol dehydrogenase-like"/>
    <property type="match status" value="1"/>
</dbReference>
<dbReference type="RefSeq" id="WP_184133100.1">
    <property type="nucleotide sequence ID" value="NZ_JACHKT010000009.1"/>
</dbReference>
<dbReference type="InterPro" id="IPR011110">
    <property type="entry name" value="Reg_prop"/>
</dbReference>
<dbReference type="InterPro" id="IPR011047">
    <property type="entry name" value="Quinoprotein_ADH-like_sf"/>
</dbReference>
<dbReference type="Pfam" id="PF07494">
    <property type="entry name" value="Reg_prop"/>
    <property type="match status" value="1"/>
</dbReference>
<comment type="caution">
    <text evidence="2">The sequence shown here is derived from an EMBL/GenBank/DDBJ whole genome shotgun (WGS) entry which is preliminary data.</text>
</comment>
<dbReference type="Proteomes" id="UP000524404">
    <property type="component" value="Unassembled WGS sequence"/>
</dbReference>
<name>A0A841EJ75_9BACT</name>
<protein>
    <submittedName>
        <fullName evidence="2">Ligand-binding sensor domain-containing protein</fullName>
    </submittedName>
</protein>
<dbReference type="SUPFAM" id="SSF50952">
    <property type="entry name" value="Soluble quinoprotein glucose dehydrogenase"/>
    <property type="match status" value="1"/>
</dbReference>
<evidence type="ECO:0000313" key="2">
    <source>
        <dbReference type="EMBL" id="MBB6003006.1"/>
    </source>
</evidence>
<dbReference type="AlphaFoldDB" id="A0A841EJ75"/>
<evidence type="ECO:0000259" key="1">
    <source>
        <dbReference type="Pfam" id="PF21544"/>
    </source>
</evidence>
<gene>
    <name evidence="2" type="ORF">HNP25_001658</name>
</gene>